<keyword evidence="4" id="KW-0560">Oxidoreductase</keyword>
<dbReference type="CDD" id="cd04730">
    <property type="entry name" value="NPD_like"/>
    <property type="match status" value="1"/>
</dbReference>
<evidence type="ECO:0000256" key="2">
    <source>
        <dbReference type="ARBA" id="ARBA00022630"/>
    </source>
</evidence>
<dbReference type="GO" id="GO:0018580">
    <property type="term" value="F:nitronate monooxygenase activity"/>
    <property type="evidence" value="ECO:0007669"/>
    <property type="project" value="InterPro"/>
</dbReference>
<name>A0A2U2CHX6_9RHOB</name>
<protein>
    <submittedName>
        <fullName evidence="6">Nitronate monooxygenase</fullName>
    </submittedName>
</protein>
<reference evidence="6 7" key="1">
    <citation type="submission" date="2018-05" db="EMBL/GenBank/DDBJ databases">
        <title>Pararhodobacter marina sp. nov., isolated from deep-sea water of the Indian Ocean.</title>
        <authorList>
            <person name="Lai Q.Sr."/>
            <person name="Liu X."/>
            <person name="Shao Z."/>
        </authorList>
    </citation>
    <scope>NUCLEOTIDE SEQUENCE [LARGE SCALE GENOMIC DNA]</scope>
    <source>
        <strain evidence="6 7">CIC4N-9</strain>
    </source>
</reference>
<dbReference type="Proteomes" id="UP000244940">
    <property type="component" value="Unassembled WGS sequence"/>
</dbReference>
<dbReference type="Pfam" id="PF03060">
    <property type="entry name" value="NMO"/>
    <property type="match status" value="1"/>
</dbReference>
<keyword evidence="3" id="KW-0288">FMN</keyword>
<evidence type="ECO:0000313" key="6">
    <source>
        <dbReference type="EMBL" id="PWE31472.1"/>
    </source>
</evidence>
<dbReference type="PANTHER" id="PTHR42747">
    <property type="entry name" value="NITRONATE MONOOXYGENASE-RELATED"/>
    <property type="match status" value="1"/>
</dbReference>
<accession>A0A2U2CHX6</accession>
<dbReference type="PANTHER" id="PTHR42747:SF4">
    <property type="entry name" value="BLR1330 PROTEIN"/>
    <property type="match status" value="1"/>
</dbReference>
<comment type="similarity">
    <text evidence="1">Belongs to the nitronate monooxygenase family. NMO class I subfamily.</text>
</comment>
<dbReference type="SUPFAM" id="SSF51412">
    <property type="entry name" value="Inosine monophosphate dehydrogenase (IMPDH)"/>
    <property type="match status" value="1"/>
</dbReference>
<organism evidence="6 7">
    <name type="scientific">Pararhodobacter marinus</name>
    <dbReference type="NCBI Taxonomy" id="2184063"/>
    <lineage>
        <taxon>Bacteria</taxon>
        <taxon>Pseudomonadati</taxon>
        <taxon>Pseudomonadota</taxon>
        <taxon>Alphaproteobacteria</taxon>
        <taxon>Rhodobacterales</taxon>
        <taxon>Paracoccaceae</taxon>
        <taxon>Pararhodobacter</taxon>
    </lineage>
</organism>
<dbReference type="AlphaFoldDB" id="A0A2U2CHX6"/>
<evidence type="ECO:0000256" key="5">
    <source>
        <dbReference type="ARBA" id="ARBA00023033"/>
    </source>
</evidence>
<gene>
    <name evidence="6" type="ORF">C4N9_00125</name>
</gene>
<dbReference type="GeneID" id="94363289"/>
<proteinExistence type="inferred from homology"/>
<dbReference type="EMBL" id="QEYD01000001">
    <property type="protein sequence ID" value="PWE31472.1"/>
    <property type="molecule type" value="Genomic_DNA"/>
</dbReference>
<dbReference type="RefSeq" id="WP_109531273.1">
    <property type="nucleotide sequence ID" value="NZ_QEYD01000001.1"/>
</dbReference>
<dbReference type="Gene3D" id="3.20.20.70">
    <property type="entry name" value="Aldolase class I"/>
    <property type="match status" value="1"/>
</dbReference>
<keyword evidence="2" id="KW-0285">Flavoprotein</keyword>
<keyword evidence="5 6" id="KW-0503">Monooxygenase</keyword>
<keyword evidence="7" id="KW-1185">Reference proteome</keyword>
<evidence type="ECO:0000313" key="7">
    <source>
        <dbReference type="Proteomes" id="UP000244940"/>
    </source>
</evidence>
<evidence type="ECO:0000256" key="1">
    <source>
        <dbReference type="ARBA" id="ARBA00009881"/>
    </source>
</evidence>
<comment type="caution">
    <text evidence="6">The sequence shown here is derived from an EMBL/GenBank/DDBJ whole genome shotgun (WGS) entry which is preliminary data.</text>
</comment>
<evidence type="ECO:0000256" key="3">
    <source>
        <dbReference type="ARBA" id="ARBA00022643"/>
    </source>
</evidence>
<dbReference type="InterPro" id="IPR013785">
    <property type="entry name" value="Aldolase_TIM"/>
</dbReference>
<dbReference type="OrthoDB" id="9778912at2"/>
<evidence type="ECO:0000256" key="4">
    <source>
        <dbReference type="ARBA" id="ARBA00023002"/>
    </source>
</evidence>
<sequence length="312" mass="32134">MPLPPSLAQLALPAIAAPMFLGSGPDLVIATCKAGLVGTFPALNCRTGEALDAWLEIIAARLDPAAGDAPFGINLVVRRSNARFEADLARVVRHRVPLVITSLGADRGVVEAVHGYGGLVFHDVVNARHAERAAAAGVNGIIAVAAGAGGHGGTLSPFALLAEVKRFFGGTIVLGGALSSGADIAAARVMGADLAYLGTRFLATAESIAPDGYKRMLLGARAADIVHTPNISGVPANFLVPSLRAAGLDPLALPPHEVLRSQPGTRAWADLWSAGQGVGSIDDLPPVAELCARLIRDYRQAMDRAARDTFAS</sequence>
<dbReference type="InterPro" id="IPR004136">
    <property type="entry name" value="NMO"/>
</dbReference>